<protein>
    <submittedName>
        <fullName evidence="1">Glycosyltransferase</fullName>
    </submittedName>
</protein>
<keyword evidence="1" id="KW-0808">Transferase</keyword>
<dbReference type="SUPFAM" id="SSF53756">
    <property type="entry name" value="UDP-Glycosyltransferase/glycogen phosphorylase"/>
    <property type="match status" value="1"/>
</dbReference>
<dbReference type="EMBL" id="SWAU01000066">
    <property type="protein sequence ID" value="TKA96932.1"/>
    <property type="molecule type" value="Genomic_DNA"/>
</dbReference>
<dbReference type="Gene3D" id="3.40.50.2000">
    <property type="entry name" value="Glycogen Phosphorylase B"/>
    <property type="match status" value="1"/>
</dbReference>
<name>A0A4U0YVZ8_9RHOB</name>
<dbReference type="GO" id="GO:0016740">
    <property type="term" value="F:transferase activity"/>
    <property type="evidence" value="ECO:0007669"/>
    <property type="project" value="UniProtKB-KW"/>
</dbReference>
<accession>A0A4U0YVZ8</accession>
<gene>
    <name evidence="1" type="ORF">FAZ78_08755</name>
</gene>
<sequence length="332" mass="37891">MTARRRIDLFYHGYEVKALDRPFGQGLSSLYLAARTGYRSLRRRQLYTGFYTAFCNLRSGLEALGMEVHVNDFAHARRHPDQVIGMAGFSDVYNRVQLPNPAVFGPGFVPYPEDLDRVTAGCNIRIFTQPSEWYCRIWRPKLGDRVQPMFVPIMLQDWPDLSAAPKTHDVVIYDKIRWHREERAPLVLERLQRHLAARGLSHVVLRYGAHRLAEFRAALSGGRAMVFLCEHETQGLAYQEALASGIPVLAWDEGELVDPQERRIAPPELKASTVPYFDGRCGETFTLAEMEERFDGFWAGLSGYRPRDYVAEALSPERSARLYLDLLDRAAG</sequence>
<dbReference type="RefSeq" id="WP_136792196.1">
    <property type="nucleotide sequence ID" value="NZ_SWAU01000066.1"/>
</dbReference>
<comment type="caution">
    <text evidence="1">The sequence shown here is derived from an EMBL/GenBank/DDBJ whole genome shotgun (WGS) entry which is preliminary data.</text>
</comment>
<evidence type="ECO:0000313" key="1">
    <source>
        <dbReference type="EMBL" id="TKA96932.1"/>
    </source>
</evidence>
<dbReference type="AlphaFoldDB" id="A0A4U0YVZ8"/>
<reference evidence="1 2" key="1">
    <citation type="submission" date="2019-04" db="EMBL/GenBank/DDBJ databases">
        <title>Crypto-aerobic microbial life in anoxic (sulfidic) marine sediments.</title>
        <authorList>
            <person name="Bhattacharya S."/>
            <person name="Roy C."/>
            <person name="Mondal N."/>
            <person name="Sarkar J."/>
            <person name="Mandal S."/>
            <person name="Rameez M.J."/>
            <person name="Ghosh W."/>
        </authorList>
    </citation>
    <scope>NUCLEOTIDE SEQUENCE [LARGE SCALE GENOMIC DNA]</scope>
    <source>
        <strain evidence="1 2">SBBC</strain>
    </source>
</reference>
<dbReference type="Proteomes" id="UP000306340">
    <property type="component" value="Unassembled WGS sequence"/>
</dbReference>
<proteinExistence type="predicted"/>
<evidence type="ECO:0000313" key="2">
    <source>
        <dbReference type="Proteomes" id="UP000306340"/>
    </source>
</evidence>
<organism evidence="1 2">
    <name type="scientific">Cereibacter changlensis</name>
    <dbReference type="NCBI Taxonomy" id="402884"/>
    <lineage>
        <taxon>Bacteria</taxon>
        <taxon>Pseudomonadati</taxon>
        <taxon>Pseudomonadota</taxon>
        <taxon>Alphaproteobacteria</taxon>
        <taxon>Rhodobacterales</taxon>
        <taxon>Paracoccaceae</taxon>
        <taxon>Cereibacter</taxon>
    </lineage>
</organism>